<organism evidence="14 15">
    <name type="scientific">Symbiodinium necroappetens</name>
    <dbReference type="NCBI Taxonomy" id="1628268"/>
    <lineage>
        <taxon>Eukaryota</taxon>
        <taxon>Sar</taxon>
        <taxon>Alveolata</taxon>
        <taxon>Dinophyceae</taxon>
        <taxon>Suessiales</taxon>
        <taxon>Symbiodiniaceae</taxon>
        <taxon>Symbiodinium</taxon>
    </lineage>
</organism>
<comment type="subcellular location">
    <subcellularLocation>
        <location evidence="1">Membrane</location>
        <topology evidence="1">Multi-pass membrane protein</topology>
    </subcellularLocation>
</comment>
<comment type="similarity">
    <text evidence="10">Belongs to the NhaD Na(+)/H(+) (TC 2.A.62) antiporter family.</text>
</comment>
<dbReference type="PANTHER" id="PTHR43269">
    <property type="entry name" value="SODIUM/PROTON ANTIPORTER 1-RELATED"/>
    <property type="match status" value="1"/>
</dbReference>
<feature type="transmembrane region" description="Helical" evidence="12">
    <location>
        <begin position="62"/>
        <end position="81"/>
    </location>
</feature>
<evidence type="ECO:0000256" key="9">
    <source>
        <dbReference type="ARBA" id="ARBA00023201"/>
    </source>
</evidence>
<feature type="transmembrane region" description="Helical" evidence="12">
    <location>
        <begin position="242"/>
        <end position="261"/>
    </location>
</feature>
<dbReference type="AlphaFoldDB" id="A0A812QCB2"/>
<evidence type="ECO:0000256" key="6">
    <source>
        <dbReference type="ARBA" id="ARBA00023053"/>
    </source>
</evidence>
<feature type="non-terminal residue" evidence="14">
    <location>
        <position position="1"/>
    </location>
</feature>
<keyword evidence="6" id="KW-0915">Sodium</keyword>
<keyword evidence="9" id="KW-0739">Sodium transport</keyword>
<evidence type="ECO:0000313" key="14">
    <source>
        <dbReference type="EMBL" id="CAE7387550.1"/>
    </source>
</evidence>
<keyword evidence="5 12" id="KW-1133">Transmembrane helix</keyword>
<evidence type="ECO:0000259" key="13">
    <source>
        <dbReference type="Pfam" id="PF03600"/>
    </source>
</evidence>
<evidence type="ECO:0000256" key="2">
    <source>
        <dbReference type="ARBA" id="ARBA00022448"/>
    </source>
</evidence>
<dbReference type="EMBL" id="CAJNJA010016758">
    <property type="protein sequence ID" value="CAE7387550.1"/>
    <property type="molecule type" value="Genomic_DNA"/>
</dbReference>
<keyword evidence="4 12" id="KW-0812">Transmembrane</keyword>
<dbReference type="OrthoDB" id="446369at2759"/>
<keyword evidence="15" id="KW-1185">Reference proteome</keyword>
<evidence type="ECO:0000256" key="11">
    <source>
        <dbReference type="SAM" id="MobiDB-lite"/>
    </source>
</evidence>
<dbReference type="GO" id="GO:0006814">
    <property type="term" value="P:sodium ion transport"/>
    <property type="evidence" value="ECO:0007669"/>
    <property type="project" value="UniProtKB-KW"/>
</dbReference>
<feature type="transmembrane region" description="Helical" evidence="12">
    <location>
        <begin position="202"/>
        <end position="230"/>
    </location>
</feature>
<evidence type="ECO:0000256" key="7">
    <source>
        <dbReference type="ARBA" id="ARBA00023065"/>
    </source>
</evidence>
<feature type="transmembrane region" description="Helical" evidence="12">
    <location>
        <begin position="123"/>
        <end position="140"/>
    </location>
</feature>
<keyword evidence="2" id="KW-0813">Transport</keyword>
<dbReference type="PANTHER" id="PTHR43269:SF2">
    <property type="entry name" value="SODIUM_PROTON ANTIPORTER 1-RELATED"/>
    <property type="match status" value="1"/>
</dbReference>
<feature type="region of interest" description="Disordered" evidence="11">
    <location>
        <begin position="1"/>
        <end position="27"/>
    </location>
</feature>
<evidence type="ECO:0000313" key="15">
    <source>
        <dbReference type="Proteomes" id="UP000601435"/>
    </source>
</evidence>
<reference evidence="14" key="1">
    <citation type="submission" date="2021-02" db="EMBL/GenBank/DDBJ databases">
        <authorList>
            <person name="Dougan E. K."/>
            <person name="Rhodes N."/>
            <person name="Thang M."/>
            <person name="Chan C."/>
        </authorList>
    </citation>
    <scope>NUCLEOTIDE SEQUENCE</scope>
</reference>
<evidence type="ECO:0000256" key="3">
    <source>
        <dbReference type="ARBA" id="ARBA00022449"/>
    </source>
</evidence>
<protein>
    <submittedName>
        <fullName evidence="14">NHD1 protein</fullName>
    </submittedName>
</protein>
<name>A0A812QCB2_9DINO</name>
<feature type="transmembrane region" description="Helical" evidence="12">
    <location>
        <begin position="93"/>
        <end position="111"/>
    </location>
</feature>
<proteinExistence type="inferred from homology"/>
<feature type="domain" description="Citrate transporter-like" evidence="13">
    <location>
        <begin position="136"/>
        <end position="357"/>
    </location>
</feature>
<dbReference type="Proteomes" id="UP000601435">
    <property type="component" value="Unassembled WGS sequence"/>
</dbReference>
<evidence type="ECO:0000256" key="1">
    <source>
        <dbReference type="ARBA" id="ARBA00004141"/>
    </source>
</evidence>
<dbReference type="Pfam" id="PF03600">
    <property type="entry name" value="CitMHS"/>
    <property type="match status" value="1"/>
</dbReference>
<evidence type="ECO:0000256" key="10">
    <source>
        <dbReference type="ARBA" id="ARBA00025753"/>
    </source>
</evidence>
<evidence type="ECO:0000256" key="8">
    <source>
        <dbReference type="ARBA" id="ARBA00023136"/>
    </source>
</evidence>
<dbReference type="InterPro" id="IPR045016">
    <property type="entry name" value="NhaD-like"/>
</dbReference>
<evidence type="ECO:0000256" key="5">
    <source>
        <dbReference type="ARBA" id="ARBA00022989"/>
    </source>
</evidence>
<feature type="transmembrane region" description="Helical" evidence="12">
    <location>
        <begin position="281"/>
        <end position="299"/>
    </location>
</feature>
<keyword evidence="7" id="KW-0406">Ion transport</keyword>
<evidence type="ECO:0000256" key="12">
    <source>
        <dbReference type="SAM" id="Phobius"/>
    </source>
</evidence>
<gene>
    <name evidence="14" type="primary">NHD1</name>
    <name evidence="14" type="ORF">SNEC2469_LOCUS10523</name>
</gene>
<keyword evidence="3" id="KW-0050">Antiport</keyword>
<dbReference type="GO" id="GO:0016020">
    <property type="term" value="C:membrane"/>
    <property type="evidence" value="ECO:0007669"/>
    <property type="project" value="UniProtKB-SubCell"/>
</dbReference>
<feature type="region of interest" description="Disordered" evidence="11">
    <location>
        <begin position="314"/>
        <end position="338"/>
    </location>
</feature>
<comment type="caution">
    <text evidence="14">The sequence shown here is derived from an EMBL/GenBank/DDBJ whole genome shotgun (WGS) entry which is preliminary data.</text>
</comment>
<dbReference type="InterPro" id="IPR004680">
    <property type="entry name" value="Cit_transptr-like_dom"/>
</dbReference>
<accession>A0A812QCB2</accession>
<evidence type="ECO:0000256" key="4">
    <source>
        <dbReference type="ARBA" id="ARBA00022692"/>
    </source>
</evidence>
<keyword evidence="8 12" id="KW-0472">Membrane</keyword>
<sequence length="361" mass="39773">MGLEDLELNDSRPATPSRSGVETREQLPRLPLGGQAREVECSPTVGERTTRMLNRAASTARGLVKLLGIGVMILVLIIAIMNWPPWVIESPEARVQVMSVLFAAGLFIVAVEDVVGINKSAMMMVLAAVMWTFLAVGYHPNNSKAGYMQLHEELNRGLEDVGSVLLFLLPAMGVVESIDHFDGFALANMAIKRAIEGRKDRLMPIICILTFFLSSVIDNLTSTIVAVKILRRLASEDEEYRRLCGGLAVIAANAGGAWSPIGDVTTTMLWIQEKITATNTVLWLFFPSFAAGVLPLWGLRCQARRLLARPGPTEHRIKDRKKGPGWEQEPLKEEGLDEDDTEQITRQKVIALIFGVLCILM</sequence>
<dbReference type="GO" id="GO:0015297">
    <property type="term" value="F:antiporter activity"/>
    <property type="evidence" value="ECO:0007669"/>
    <property type="project" value="UniProtKB-KW"/>
</dbReference>